<dbReference type="RefSeq" id="WP_196124358.1">
    <property type="nucleotide sequence ID" value="NZ_JADPMR010000004.1"/>
</dbReference>
<keyword evidence="2" id="KW-1185">Reference proteome</keyword>
<dbReference type="EMBL" id="JADPMR010000004">
    <property type="protein sequence ID" value="MBF9002488.1"/>
    <property type="molecule type" value="Genomic_DNA"/>
</dbReference>
<name>A0ABS0GJ87_9VIBR</name>
<gene>
    <name evidence="1" type="ORF">I1A42_18615</name>
</gene>
<proteinExistence type="predicted"/>
<protein>
    <submittedName>
        <fullName evidence="1">Uncharacterized protein</fullName>
    </submittedName>
</protein>
<evidence type="ECO:0000313" key="2">
    <source>
        <dbReference type="Proteomes" id="UP000597206"/>
    </source>
</evidence>
<organism evidence="1 2">
    <name type="scientific">Vibrio nitrifigilis</name>
    <dbReference type="NCBI Taxonomy" id="2789781"/>
    <lineage>
        <taxon>Bacteria</taxon>
        <taxon>Pseudomonadati</taxon>
        <taxon>Pseudomonadota</taxon>
        <taxon>Gammaproteobacteria</taxon>
        <taxon>Vibrionales</taxon>
        <taxon>Vibrionaceae</taxon>
        <taxon>Vibrio</taxon>
    </lineage>
</organism>
<sequence length="58" mass="6571">MNDEEFEYCHNFAVWAGARASQRGFTTVKVLKDALDNCGIKDFARQPSLLTSADDFNR</sequence>
<dbReference type="Proteomes" id="UP000597206">
    <property type="component" value="Unassembled WGS sequence"/>
</dbReference>
<evidence type="ECO:0000313" key="1">
    <source>
        <dbReference type="EMBL" id="MBF9002488.1"/>
    </source>
</evidence>
<reference evidence="1 2" key="1">
    <citation type="submission" date="2020-11" db="EMBL/GenBank/DDBJ databases">
        <title>Vibrio nitrifigilis sp. nov., a marine nitrogen-fixing bacterium isolated from the lagoon sediment of an islet inside an atoll.</title>
        <authorList>
            <person name="Wang L.-T."/>
            <person name="Shieh W.Y."/>
        </authorList>
    </citation>
    <scope>NUCLEOTIDE SEQUENCE [LARGE SCALE GENOMIC DNA]</scope>
    <source>
        <strain evidence="1 2">NFV-1</strain>
    </source>
</reference>
<comment type="caution">
    <text evidence="1">The sequence shown here is derived from an EMBL/GenBank/DDBJ whole genome shotgun (WGS) entry which is preliminary data.</text>
</comment>
<accession>A0ABS0GJ87</accession>